<dbReference type="EMBL" id="DWYS01000007">
    <property type="protein sequence ID" value="HJB06326.1"/>
    <property type="molecule type" value="Genomic_DNA"/>
</dbReference>
<evidence type="ECO:0000313" key="2">
    <source>
        <dbReference type="EMBL" id="HJB06326.1"/>
    </source>
</evidence>
<evidence type="ECO:0000313" key="3">
    <source>
        <dbReference type="Proteomes" id="UP000886804"/>
    </source>
</evidence>
<dbReference type="SMART" id="SM00382">
    <property type="entry name" value="AAA"/>
    <property type="match status" value="1"/>
</dbReference>
<dbReference type="InterPro" id="IPR028350">
    <property type="entry name" value="DNAC/IstB-like"/>
</dbReference>
<protein>
    <submittedName>
        <fullName evidence="2">ATP-binding protein</fullName>
    </submittedName>
</protein>
<dbReference type="GO" id="GO:0005524">
    <property type="term" value="F:ATP binding"/>
    <property type="evidence" value="ECO:0007669"/>
    <property type="project" value="UniProtKB-KW"/>
</dbReference>
<dbReference type="InterPro" id="IPR002611">
    <property type="entry name" value="IstB_ATP-bd"/>
</dbReference>
<dbReference type="Gene3D" id="3.40.50.300">
    <property type="entry name" value="P-loop containing nucleotide triphosphate hydrolases"/>
    <property type="match status" value="1"/>
</dbReference>
<reference evidence="2" key="1">
    <citation type="journal article" date="2021" name="PeerJ">
        <title>Extensive microbial diversity within the chicken gut microbiome revealed by metagenomics and culture.</title>
        <authorList>
            <person name="Gilroy R."/>
            <person name="Ravi A."/>
            <person name="Getino M."/>
            <person name="Pursley I."/>
            <person name="Horton D.L."/>
            <person name="Alikhan N.F."/>
            <person name="Baker D."/>
            <person name="Gharbi K."/>
            <person name="Hall N."/>
            <person name="Watson M."/>
            <person name="Adriaenssens E.M."/>
            <person name="Foster-Nyarko E."/>
            <person name="Jarju S."/>
            <person name="Secka A."/>
            <person name="Antonio M."/>
            <person name="Oren A."/>
            <person name="Chaudhuri R.R."/>
            <person name="La Ragione R."/>
            <person name="Hildebrand F."/>
            <person name="Pallen M.J."/>
        </authorList>
    </citation>
    <scope>NUCLEOTIDE SEQUENCE</scope>
    <source>
        <strain evidence="2">CHK188-4685</strain>
    </source>
</reference>
<keyword evidence="2" id="KW-0547">Nucleotide-binding</keyword>
<keyword evidence="2" id="KW-0067">ATP-binding</keyword>
<dbReference type="Proteomes" id="UP000886804">
    <property type="component" value="Unassembled WGS sequence"/>
</dbReference>
<evidence type="ECO:0000259" key="1">
    <source>
        <dbReference type="SMART" id="SM00382"/>
    </source>
</evidence>
<name>A0A9D2L5K9_9FIRM</name>
<gene>
    <name evidence="2" type="ORF">H9716_00455</name>
</gene>
<dbReference type="PANTHER" id="PTHR30050">
    <property type="entry name" value="CHROMOSOMAL REPLICATION INITIATOR PROTEIN DNAA"/>
    <property type="match status" value="1"/>
</dbReference>
<feature type="domain" description="AAA+ ATPase" evidence="1">
    <location>
        <begin position="102"/>
        <end position="237"/>
    </location>
</feature>
<dbReference type="PANTHER" id="PTHR30050:SF4">
    <property type="entry name" value="ATP-BINDING PROTEIN RV3427C IN INSERTION SEQUENCE-RELATED"/>
    <property type="match status" value="1"/>
</dbReference>
<dbReference type="AlphaFoldDB" id="A0A9D2L5K9"/>
<dbReference type="PIRSF" id="PIRSF003073">
    <property type="entry name" value="DNAC_TnpB_IstB"/>
    <property type="match status" value="1"/>
</dbReference>
<sequence length="267" mass="30181">MNNSVFEQIHSYTKYLDLDLGAQEIARFSEDQALSDAQLQAIASVFSYLRDKKEENIVATLLRMSRLSMKEPKTFENFDFSQLHGKDAEALKNLSMLSALYSHTNLAFIGPQGVGKTHLAMAYGRACCERGLKAYFLKATELNQRLTEARRHGRESSCINGLVKPSCLIIDEIGRCVFDRENTRMFFDIIDRRYNKEGPNTLILTSNKSPDKWGEYFNEDSSLLCSLDRIFDVATVFVIKGNSYRGKQCETIALTAGEPVSVIKSKN</sequence>
<dbReference type="CDD" id="cd00009">
    <property type="entry name" value="AAA"/>
    <property type="match status" value="1"/>
</dbReference>
<reference evidence="2" key="2">
    <citation type="submission" date="2021-04" db="EMBL/GenBank/DDBJ databases">
        <authorList>
            <person name="Gilroy R."/>
        </authorList>
    </citation>
    <scope>NUCLEOTIDE SEQUENCE</scope>
    <source>
        <strain evidence="2">CHK188-4685</strain>
    </source>
</reference>
<dbReference type="InterPro" id="IPR003593">
    <property type="entry name" value="AAA+_ATPase"/>
</dbReference>
<dbReference type="GO" id="GO:0006260">
    <property type="term" value="P:DNA replication"/>
    <property type="evidence" value="ECO:0007669"/>
    <property type="project" value="TreeGrafter"/>
</dbReference>
<organism evidence="2 3">
    <name type="scientific">Candidatus Enterocloster faecavium</name>
    <dbReference type="NCBI Taxonomy" id="2838560"/>
    <lineage>
        <taxon>Bacteria</taxon>
        <taxon>Bacillati</taxon>
        <taxon>Bacillota</taxon>
        <taxon>Clostridia</taxon>
        <taxon>Lachnospirales</taxon>
        <taxon>Lachnospiraceae</taxon>
        <taxon>Enterocloster</taxon>
    </lineage>
</organism>
<proteinExistence type="predicted"/>
<accession>A0A9D2L5K9</accession>
<dbReference type="InterPro" id="IPR027417">
    <property type="entry name" value="P-loop_NTPase"/>
</dbReference>
<dbReference type="SUPFAM" id="SSF52540">
    <property type="entry name" value="P-loop containing nucleoside triphosphate hydrolases"/>
    <property type="match status" value="1"/>
</dbReference>
<dbReference type="Pfam" id="PF01695">
    <property type="entry name" value="IstB_IS21"/>
    <property type="match status" value="1"/>
</dbReference>
<comment type="caution">
    <text evidence="2">The sequence shown here is derived from an EMBL/GenBank/DDBJ whole genome shotgun (WGS) entry which is preliminary data.</text>
</comment>